<sequence length="132" mass="14248">MGGLTMEKLFVIAVIAVFLVGPERVPHYAYQLGRLTKQAKSFVGQAKARAAEELGPDFDVDWKQLDPRQYDPRRIIREALTDDPAAAQEPGRPATAADEFDPLPVPKPPSSKTGGLALGGGFSRPARKPNAP</sequence>
<evidence type="ECO:0000256" key="5">
    <source>
        <dbReference type="ARBA" id="ARBA00022989"/>
    </source>
</evidence>
<keyword evidence="10" id="KW-1185">Reference proteome</keyword>
<keyword evidence="2" id="KW-0813">Transport</keyword>
<evidence type="ECO:0000313" key="10">
    <source>
        <dbReference type="Proteomes" id="UP001589896"/>
    </source>
</evidence>
<dbReference type="Gene3D" id="1.20.5.3310">
    <property type="match status" value="1"/>
</dbReference>
<organism evidence="9 10">
    <name type="scientific">Lysobacter korlensis</name>
    <dbReference type="NCBI Taxonomy" id="553636"/>
    <lineage>
        <taxon>Bacteria</taxon>
        <taxon>Pseudomonadati</taxon>
        <taxon>Pseudomonadota</taxon>
        <taxon>Gammaproteobacteria</taxon>
        <taxon>Lysobacterales</taxon>
        <taxon>Lysobacteraceae</taxon>
        <taxon>Lysobacter</taxon>
    </lineage>
</organism>
<dbReference type="Pfam" id="PF02416">
    <property type="entry name" value="TatA_B_E"/>
    <property type="match status" value="1"/>
</dbReference>
<evidence type="ECO:0000256" key="6">
    <source>
        <dbReference type="ARBA" id="ARBA00023010"/>
    </source>
</evidence>
<dbReference type="Proteomes" id="UP001589896">
    <property type="component" value="Unassembled WGS sequence"/>
</dbReference>
<evidence type="ECO:0000256" key="3">
    <source>
        <dbReference type="ARBA" id="ARBA00022692"/>
    </source>
</evidence>
<dbReference type="RefSeq" id="WP_386671580.1">
    <property type="nucleotide sequence ID" value="NZ_JBHLTG010000005.1"/>
</dbReference>
<name>A0ABV6RT08_9GAMM</name>
<keyword evidence="5" id="KW-1133">Transmembrane helix</keyword>
<evidence type="ECO:0000256" key="1">
    <source>
        <dbReference type="ARBA" id="ARBA00004167"/>
    </source>
</evidence>
<dbReference type="InterPro" id="IPR003369">
    <property type="entry name" value="TatA/B/E"/>
</dbReference>
<comment type="caution">
    <text evidence="9">The sequence shown here is derived from an EMBL/GenBank/DDBJ whole genome shotgun (WGS) entry which is preliminary data.</text>
</comment>
<keyword evidence="3" id="KW-0812">Transmembrane</keyword>
<evidence type="ECO:0000256" key="7">
    <source>
        <dbReference type="ARBA" id="ARBA00023136"/>
    </source>
</evidence>
<comment type="subcellular location">
    <subcellularLocation>
        <location evidence="1">Membrane</location>
        <topology evidence="1">Single-pass membrane protein</topology>
    </subcellularLocation>
</comment>
<proteinExistence type="predicted"/>
<reference evidence="9 10" key="1">
    <citation type="submission" date="2024-09" db="EMBL/GenBank/DDBJ databases">
        <authorList>
            <person name="Sun Q."/>
            <person name="Mori K."/>
        </authorList>
    </citation>
    <scope>NUCLEOTIDE SEQUENCE [LARGE SCALE GENOMIC DNA]</scope>
    <source>
        <strain evidence="9 10">KCTC 23076</strain>
    </source>
</reference>
<feature type="region of interest" description="Disordered" evidence="8">
    <location>
        <begin position="78"/>
        <end position="132"/>
    </location>
</feature>
<keyword evidence="4" id="KW-0653">Protein transport</keyword>
<evidence type="ECO:0000256" key="2">
    <source>
        <dbReference type="ARBA" id="ARBA00022448"/>
    </source>
</evidence>
<protein>
    <recommendedName>
        <fullName evidence="11">Translocase</fullName>
    </recommendedName>
</protein>
<evidence type="ECO:0000256" key="8">
    <source>
        <dbReference type="SAM" id="MobiDB-lite"/>
    </source>
</evidence>
<evidence type="ECO:0008006" key="11">
    <source>
        <dbReference type="Google" id="ProtNLM"/>
    </source>
</evidence>
<dbReference type="EMBL" id="JBHLTG010000005">
    <property type="protein sequence ID" value="MFC0680122.1"/>
    <property type="molecule type" value="Genomic_DNA"/>
</dbReference>
<keyword evidence="6" id="KW-0811">Translocation</keyword>
<accession>A0ABV6RT08</accession>
<evidence type="ECO:0000256" key="4">
    <source>
        <dbReference type="ARBA" id="ARBA00022927"/>
    </source>
</evidence>
<evidence type="ECO:0000313" key="9">
    <source>
        <dbReference type="EMBL" id="MFC0680122.1"/>
    </source>
</evidence>
<keyword evidence="7" id="KW-0472">Membrane</keyword>
<gene>
    <name evidence="9" type="ORF">ACFFGH_19985</name>
</gene>